<gene>
    <name evidence="2" type="ORF">N1496_08350</name>
</gene>
<sequence>MNKEKLSQLFTSFIAKNQLPRAIVTIQSGDKEENLQLQHGEIDSQSPFLLASVTKLWTTTLIFQLIDQRKLSYNDIVTDFIEKEKVLGLHHISGQDQTAFITVKDLLFQRSGLPNVFYEEPVALRKRIAQEDFAYDLEEMLAWVKKIDAHFVPGSDQAYYADINFILLGLIIEKIYRQSFDDCVDRYIMEPLKLNHSFVPGSEFALIPPLYTGKSYLQRPKLIASGQAAGGGVSTAADLMVFIRAFIEGKLFNSVHWQEMKDYRPLQGDYAPVEYGGGHMKIAMGQFEESERLSFIGHSGISGAFAFYCPQLDIYLTGTTDNAGKSELCIQLIYLLLFELEKEYKQRN</sequence>
<dbReference type="PANTHER" id="PTHR46825:SF7">
    <property type="entry name" value="D-ALANYL-D-ALANINE CARBOXYPEPTIDASE"/>
    <property type="match status" value="1"/>
</dbReference>
<evidence type="ECO:0000313" key="2">
    <source>
        <dbReference type="EMBL" id="WMB27989.1"/>
    </source>
</evidence>
<protein>
    <submittedName>
        <fullName evidence="2">Beta-lactamase family protein</fullName>
    </submittedName>
</protein>
<keyword evidence="3" id="KW-1185">Reference proteome</keyword>
<name>A0ABY9LGJ8_9STRE</name>
<dbReference type="InterPro" id="IPR001466">
    <property type="entry name" value="Beta-lactam-related"/>
</dbReference>
<dbReference type="InterPro" id="IPR050491">
    <property type="entry name" value="AmpC-like"/>
</dbReference>
<evidence type="ECO:0000313" key="3">
    <source>
        <dbReference type="Proteomes" id="UP001238096"/>
    </source>
</evidence>
<dbReference type="Pfam" id="PF00144">
    <property type="entry name" value="Beta-lactamase"/>
    <property type="match status" value="1"/>
</dbReference>
<dbReference type="Gene3D" id="3.40.710.10">
    <property type="entry name" value="DD-peptidase/beta-lactamase superfamily"/>
    <property type="match status" value="1"/>
</dbReference>
<dbReference type="InterPro" id="IPR012338">
    <property type="entry name" value="Beta-lactam/transpept-like"/>
</dbReference>
<accession>A0ABY9LGJ8</accession>
<organism evidence="2 3">
    <name type="scientific">Streptococcus didelphis</name>
    <dbReference type="NCBI Taxonomy" id="102886"/>
    <lineage>
        <taxon>Bacteria</taxon>
        <taxon>Bacillati</taxon>
        <taxon>Bacillota</taxon>
        <taxon>Bacilli</taxon>
        <taxon>Lactobacillales</taxon>
        <taxon>Streptococcaceae</taxon>
        <taxon>Streptococcus</taxon>
    </lineage>
</organism>
<feature type="domain" description="Beta-lactamase-related" evidence="1">
    <location>
        <begin position="8"/>
        <end position="318"/>
    </location>
</feature>
<dbReference type="RefSeq" id="WP_018367088.1">
    <property type="nucleotide sequence ID" value="NZ_CP104407.1"/>
</dbReference>
<dbReference type="SUPFAM" id="SSF56601">
    <property type="entry name" value="beta-lactamase/transpeptidase-like"/>
    <property type="match status" value="1"/>
</dbReference>
<proteinExistence type="predicted"/>
<reference evidence="3" key="1">
    <citation type="submission" date="2022-10" db="EMBL/GenBank/DDBJ databases">
        <title>Streptococcus didelphis as causative of fatal infections in opossums (Didelphis albiventris).</title>
        <authorList>
            <person name="Breyer G.M."/>
            <person name="Da Silva M.E.R.J."/>
            <person name="Siqueira F.M."/>
        </authorList>
    </citation>
    <scope>NUCLEOTIDE SEQUENCE [LARGE SCALE GENOMIC DNA]</scope>
    <source>
        <strain evidence="3">LBVP101/21</strain>
    </source>
</reference>
<dbReference type="Proteomes" id="UP001238096">
    <property type="component" value="Chromosome"/>
</dbReference>
<dbReference type="PANTHER" id="PTHR46825">
    <property type="entry name" value="D-ALANYL-D-ALANINE-CARBOXYPEPTIDASE/ENDOPEPTIDASE AMPH"/>
    <property type="match status" value="1"/>
</dbReference>
<dbReference type="EMBL" id="CP110509">
    <property type="protein sequence ID" value="WMB27989.1"/>
    <property type="molecule type" value="Genomic_DNA"/>
</dbReference>
<evidence type="ECO:0000259" key="1">
    <source>
        <dbReference type="Pfam" id="PF00144"/>
    </source>
</evidence>